<organism evidence="8 9">
    <name type="scientific">Parabacteroides goldsteinii DSM 19448 = WAL 12034</name>
    <dbReference type="NCBI Taxonomy" id="927665"/>
    <lineage>
        <taxon>Bacteria</taxon>
        <taxon>Pseudomonadati</taxon>
        <taxon>Bacteroidota</taxon>
        <taxon>Bacteroidia</taxon>
        <taxon>Bacteroidales</taxon>
        <taxon>Tannerellaceae</taxon>
        <taxon>Parabacteroides</taxon>
    </lineage>
</organism>
<accession>A0A0F5JE94</accession>
<dbReference type="Pfam" id="PF02417">
    <property type="entry name" value="Chromate_transp"/>
    <property type="match status" value="1"/>
</dbReference>
<dbReference type="GO" id="GO:0015109">
    <property type="term" value="F:chromate transmembrane transporter activity"/>
    <property type="evidence" value="ECO:0007669"/>
    <property type="project" value="InterPro"/>
</dbReference>
<dbReference type="InterPro" id="IPR003370">
    <property type="entry name" value="Chromate_transpt"/>
</dbReference>
<sequence length="176" mass="19161">MYLTLFLTFLKIGVGTIGGGYAMLPLIQREVVDRGWLSKEDFIDLFSVAQSLPGIFAVNISIFVGYKLKKSMGSVVCALGTILPSFLIILLIATFFTRVQDNEWIEKIFKGLRPAVVALIAVPCITTARSIKLSYLTMLIPVAAALLIWIGGVSPVWIILVAIAGGLVYGLKIKKN</sequence>
<gene>
    <name evidence="8" type="ORF">HMPREF1535_02011</name>
</gene>
<comment type="caution">
    <text evidence="8">The sequence shown here is derived from an EMBL/GenBank/DDBJ whole genome shotgun (WGS) entry which is preliminary data.</text>
</comment>
<keyword evidence="5 7" id="KW-1133">Transmembrane helix</keyword>
<feature type="transmembrane region" description="Helical" evidence="7">
    <location>
        <begin position="46"/>
        <end position="66"/>
    </location>
</feature>
<feature type="transmembrane region" description="Helical" evidence="7">
    <location>
        <begin position="73"/>
        <end position="96"/>
    </location>
</feature>
<dbReference type="AlphaFoldDB" id="A0A0F5JE94"/>
<name>A0A0F5JE94_9BACT</name>
<dbReference type="PANTHER" id="PTHR43663">
    <property type="entry name" value="CHROMATE TRANSPORT PROTEIN-RELATED"/>
    <property type="match status" value="1"/>
</dbReference>
<dbReference type="InterPro" id="IPR052518">
    <property type="entry name" value="CHR_Transporter"/>
</dbReference>
<keyword evidence="6 7" id="KW-0472">Membrane</keyword>
<dbReference type="Proteomes" id="UP000033047">
    <property type="component" value="Unassembled WGS sequence"/>
</dbReference>
<evidence type="ECO:0000256" key="7">
    <source>
        <dbReference type="SAM" id="Phobius"/>
    </source>
</evidence>
<evidence type="ECO:0000256" key="5">
    <source>
        <dbReference type="ARBA" id="ARBA00022989"/>
    </source>
</evidence>
<evidence type="ECO:0000313" key="8">
    <source>
        <dbReference type="EMBL" id="KKB56038.1"/>
    </source>
</evidence>
<comment type="subcellular location">
    <subcellularLocation>
        <location evidence="1">Cell membrane</location>
        <topology evidence="1">Multi-pass membrane protein</topology>
    </subcellularLocation>
</comment>
<dbReference type="GO" id="GO:0005886">
    <property type="term" value="C:plasma membrane"/>
    <property type="evidence" value="ECO:0007669"/>
    <property type="project" value="UniProtKB-SubCell"/>
</dbReference>
<dbReference type="RefSeq" id="WP_009860139.1">
    <property type="nucleotide sequence ID" value="NZ_KQ033912.1"/>
</dbReference>
<evidence type="ECO:0000313" key="9">
    <source>
        <dbReference type="Proteomes" id="UP000033047"/>
    </source>
</evidence>
<keyword evidence="3" id="KW-1003">Cell membrane</keyword>
<keyword evidence="4 7" id="KW-0812">Transmembrane</keyword>
<protein>
    <recommendedName>
        <fullName evidence="10">Chromate transporter</fullName>
    </recommendedName>
</protein>
<evidence type="ECO:0000256" key="2">
    <source>
        <dbReference type="ARBA" id="ARBA00005262"/>
    </source>
</evidence>
<feature type="transmembrane region" description="Helical" evidence="7">
    <location>
        <begin position="156"/>
        <end position="173"/>
    </location>
</feature>
<evidence type="ECO:0000256" key="1">
    <source>
        <dbReference type="ARBA" id="ARBA00004651"/>
    </source>
</evidence>
<dbReference type="EMBL" id="AQHV01000011">
    <property type="protein sequence ID" value="KKB56038.1"/>
    <property type="molecule type" value="Genomic_DNA"/>
</dbReference>
<proteinExistence type="inferred from homology"/>
<evidence type="ECO:0008006" key="10">
    <source>
        <dbReference type="Google" id="ProtNLM"/>
    </source>
</evidence>
<dbReference type="STRING" id="927665.HMPREF1535_02011"/>
<dbReference type="PANTHER" id="PTHR43663:SF2">
    <property type="entry name" value="CHROMATE TRANSPORT PROTEIN-RELATED"/>
    <property type="match status" value="1"/>
</dbReference>
<dbReference type="PATRIC" id="fig|927665.4.peg.2064"/>
<evidence type="ECO:0000256" key="6">
    <source>
        <dbReference type="ARBA" id="ARBA00023136"/>
    </source>
</evidence>
<comment type="similarity">
    <text evidence="2">Belongs to the chromate ion transporter (CHR) (TC 2.A.51) family.</text>
</comment>
<evidence type="ECO:0000256" key="4">
    <source>
        <dbReference type="ARBA" id="ARBA00022692"/>
    </source>
</evidence>
<evidence type="ECO:0000256" key="3">
    <source>
        <dbReference type="ARBA" id="ARBA00022475"/>
    </source>
</evidence>
<dbReference type="HOGENOM" id="CLU_018106_1_0_10"/>
<reference evidence="8 9" key="1">
    <citation type="submission" date="2013-04" db="EMBL/GenBank/DDBJ databases">
        <title>The Genome Sequence of Parabacteroides goldsteinii DSM 19448.</title>
        <authorList>
            <consortium name="The Broad Institute Genomics Platform"/>
            <person name="Earl A."/>
            <person name="Ward D."/>
            <person name="Feldgarden M."/>
            <person name="Gevers D."/>
            <person name="Martens E."/>
            <person name="Sakamoto M."/>
            <person name="Benno Y."/>
            <person name="Song Y."/>
            <person name="Liu C."/>
            <person name="Lee J."/>
            <person name="Bolanos M."/>
            <person name="Vaisanen M.L."/>
            <person name="Finegold S.M."/>
            <person name="Walker B."/>
            <person name="Young S."/>
            <person name="Zeng Q."/>
            <person name="Gargeya S."/>
            <person name="Fitzgerald M."/>
            <person name="Haas B."/>
            <person name="Abouelleil A."/>
            <person name="Allen A.W."/>
            <person name="Alvarado L."/>
            <person name="Arachchi H.M."/>
            <person name="Berlin A.M."/>
            <person name="Chapman S.B."/>
            <person name="Gainer-Dewar J."/>
            <person name="Goldberg J."/>
            <person name="Griggs A."/>
            <person name="Gujja S."/>
            <person name="Hansen M."/>
            <person name="Howarth C."/>
            <person name="Imamovic A."/>
            <person name="Ireland A."/>
            <person name="Larimer J."/>
            <person name="McCowan C."/>
            <person name="Murphy C."/>
            <person name="Pearson M."/>
            <person name="Poon T.W."/>
            <person name="Priest M."/>
            <person name="Roberts A."/>
            <person name="Saif S."/>
            <person name="Shea T."/>
            <person name="Sisk P."/>
            <person name="Sykes S."/>
            <person name="Wortman J."/>
            <person name="Nusbaum C."/>
            <person name="Birren B."/>
        </authorList>
    </citation>
    <scope>NUCLEOTIDE SEQUENCE [LARGE SCALE GENOMIC DNA]</scope>
    <source>
        <strain evidence="8 9">DSM 19448</strain>
    </source>
</reference>